<reference evidence="2 3" key="1">
    <citation type="journal article" date="2020" name="Cell Host Microbe">
        <title>Functional and Genomic Variation between Human-Derived Isolates of Lachnospiraceae Reveals Inter- and Intra-Species Diversity.</title>
        <authorList>
            <person name="Sorbara M.T."/>
            <person name="Littmann E.R."/>
            <person name="Fontana E."/>
            <person name="Moody T.U."/>
            <person name="Kohout C.E."/>
            <person name="Gjonbalaj M."/>
            <person name="Eaton V."/>
            <person name="Seok R."/>
            <person name="Leiner I.M."/>
            <person name="Pamer E.G."/>
        </authorList>
    </citation>
    <scope>NUCLEOTIDE SEQUENCE [LARGE SCALE GENOMIC DNA]</scope>
    <source>
        <strain evidence="2 3">MSK.17.74</strain>
    </source>
</reference>
<gene>
    <name evidence="2" type="ORF">G5B17_05225</name>
</gene>
<protein>
    <recommendedName>
        <fullName evidence="4">Alternate signal-mediated exported protein, CPF_0494 family</fullName>
    </recommendedName>
</protein>
<feature type="signal peptide" evidence="1">
    <location>
        <begin position="1"/>
        <end position="21"/>
    </location>
</feature>
<evidence type="ECO:0000313" key="3">
    <source>
        <dbReference type="Proteomes" id="UP001644719"/>
    </source>
</evidence>
<keyword evidence="3" id="KW-1185">Reference proteome</keyword>
<evidence type="ECO:0008006" key="4">
    <source>
        <dbReference type="Google" id="ProtNLM"/>
    </source>
</evidence>
<evidence type="ECO:0000256" key="1">
    <source>
        <dbReference type="SAM" id="SignalP"/>
    </source>
</evidence>
<accession>A0ABX2H3U2</accession>
<dbReference type="RefSeq" id="WP_173769509.1">
    <property type="nucleotide sequence ID" value="NZ_JAAITS010000010.1"/>
</dbReference>
<dbReference type="EMBL" id="JAAITS010000010">
    <property type="protein sequence ID" value="NSG84842.1"/>
    <property type="molecule type" value="Genomic_DNA"/>
</dbReference>
<name>A0ABX2H3U2_9FIRM</name>
<evidence type="ECO:0000313" key="2">
    <source>
        <dbReference type="EMBL" id="NSG84842.1"/>
    </source>
</evidence>
<comment type="caution">
    <text evidence="2">The sequence shown here is derived from an EMBL/GenBank/DDBJ whole genome shotgun (WGS) entry which is preliminary data.</text>
</comment>
<feature type="chain" id="PRO_5047190434" description="Alternate signal-mediated exported protein, CPF_0494 family" evidence="1">
    <location>
        <begin position="22"/>
        <end position="211"/>
    </location>
</feature>
<keyword evidence="1" id="KW-0732">Signal</keyword>
<proteinExistence type="predicted"/>
<sequence length="211" mass="23320">MRKKRSFLAVVGLLVGTMSFAGGTAAYLSKSAGEVKNVFTAGSVKAQLTEAHWDTQKASKVYPGQILEKDPVVKNIGENSANVFLEVNVPMRSIAVLDGSTGRKTIRENRELFTFQADETKWTLLYQEKTSGNKKYIYGYKSVLNPGESTTPLFRKLAAVSYLEGELDASVSYDVPVIASVIQEQDGSKTMKEIYQEYLKQADIDQKEARG</sequence>
<organism evidence="2 3">
    <name type="scientific">Blautia faecis</name>
    <dbReference type="NCBI Taxonomy" id="871665"/>
    <lineage>
        <taxon>Bacteria</taxon>
        <taxon>Bacillati</taxon>
        <taxon>Bacillota</taxon>
        <taxon>Clostridia</taxon>
        <taxon>Lachnospirales</taxon>
        <taxon>Lachnospiraceae</taxon>
        <taxon>Blautia</taxon>
    </lineage>
</organism>
<dbReference type="Proteomes" id="UP001644719">
    <property type="component" value="Unassembled WGS sequence"/>
</dbReference>